<dbReference type="OrthoDB" id="5086884at2759"/>
<evidence type="ECO:0000256" key="1">
    <source>
        <dbReference type="ARBA" id="ARBA00004141"/>
    </source>
</evidence>
<evidence type="ECO:0000313" key="10">
    <source>
        <dbReference type="Proteomes" id="UP001149954"/>
    </source>
</evidence>
<dbReference type="CDD" id="cd17325">
    <property type="entry name" value="MFS_MdtG_SLC18_like"/>
    <property type="match status" value="1"/>
</dbReference>
<dbReference type="EMBL" id="JAPWDS010000005">
    <property type="protein sequence ID" value="KAJ5496819.1"/>
    <property type="molecule type" value="Genomic_DNA"/>
</dbReference>
<dbReference type="InterPro" id="IPR020846">
    <property type="entry name" value="MFS_dom"/>
</dbReference>
<feature type="transmembrane region" description="Helical" evidence="7">
    <location>
        <begin position="123"/>
        <end position="140"/>
    </location>
</feature>
<evidence type="ECO:0000256" key="5">
    <source>
        <dbReference type="ARBA" id="ARBA00022989"/>
    </source>
</evidence>
<feature type="transmembrane region" description="Helical" evidence="7">
    <location>
        <begin position="407"/>
        <end position="428"/>
    </location>
</feature>
<keyword evidence="3" id="KW-0813">Transport</keyword>
<dbReference type="Gene3D" id="1.20.1250.20">
    <property type="entry name" value="MFS general substrate transporter like domains"/>
    <property type="match status" value="2"/>
</dbReference>
<keyword evidence="5 7" id="KW-1133">Transmembrane helix</keyword>
<feature type="transmembrane region" description="Helical" evidence="7">
    <location>
        <begin position="356"/>
        <end position="375"/>
    </location>
</feature>
<feature type="transmembrane region" description="Helical" evidence="7">
    <location>
        <begin position="21"/>
        <end position="44"/>
    </location>
</feature>
<dbReference type="InterPro" id="IPR001958">
    <property type="entry name" value="Tet-R_TetA/multi-R_MdtG-like"/>
</dbReference>
<organism evidence="9 10">
    <name type="scientific">Penicillium fimorum</name>
    <dbReference type="NCBI Taxonomy" id="1882269"/>
    <lineage>
        <taxon>Eukaryota</taxon>
        <taxon>Fungi</taxon>
        <taxon>Dikarya</taxon>
        <taxon>Ascomycota</taxon>
        <taxon>Pezizomycotina</taxon>
        <taxon>Eurotiomycetes</taxon>
        <taxon>Eurotiomycetidae</taxon>
        <taxon>Eurotiales</taxon>
        <taxon>Aspergillaceae</taxon>
        <taxon>Penicillium</taxon>
    </lineage>
</organism>
<keyword evidence="6 7" id="KW-0472">Membrane</keyword>
<dbReference type="InterPro" id="IPR036259">
    <property type="entry name" value="MFS_trans_sf"/>
</dbReference>
<feature type="domain" description="Major facilitator superfamily (MFS) profile" evidence="8">
    <location>
        <begin position="22"/>
        <end position="457"/>
    </location>
</feature>
<comment type="subcellular location">
    <subcellularLocation>
        <location evidence="1">Membrane</location>
        <topology evidence="1">Multi-pass membrane protein</topology>
    </subcellularLocation>
</comment>
<feature type="transmembrane region" description="Helical" evidence="7">
    <location>
        <begin position="247"/>
        <end position="276"/>
    </location>
</feature>
<dbReference type="InterPro" id="IPR050930">
    <property type="entry name" value="MFS_Vesicular_Transporter"/>
</dbReference>
<comment type="caution">
    <text evidence="9">The sequence shown here is derived from an EMBL/GenBank/DDBJ whole genome shotgun (WGS) entry which is preliminary data.</text>
</comment>
<feature type="transmembrane region" description="Helical" evidence="7">
    <location>
        <begin position="94"/>
        <end position="117"/>
    </location>
</feature>
<feature type="transmembrane region" description="Helical" evidence="7">
    <location>
        <begin position="328"/>
        <end position="344"/>
    </location>
</feature>
<dbReference type="PRINTS" id="PR01035">
    <property type="entry name" value="TCRTETA"/>
</dbReference>
<keyword evidence="10" id="KW-1185">Reference proteome</keyword>
<dbReference type="GO" id="GO:0016020">
    <property type="term" value="C:membrane"/>
    <property type="evidence" value="ECO:0007669"/>
    <property type="project" value="UniProtKB-SubCell"/>
</dbReference>
<dbReference type="SUPFAM" id="SSF103473">
    <property type="entry name" value="MFS general substrate transporter"/>
    <property type="match status" value="1"/>
</dbReference>
<dbReference type="Pfam" id="PF07690">
    <property type="entry name" value="MFS_1"/>
    <property type="match status" value="1"/>
</dbReference>
<reference evidence="9" key="2">
    <citation type="journal article" date="2023" name="IMA Fungus">
        <title>Comparative genomic study of the Penicillium genus elucidates a diverse pangenome and 15 lateral gene transfer events.</title>
        <authorList>
            <person name="Petersen C."/>
            <person name="Sorensen T."/>
            <person name="Nielsen M.R."/>
            <person name="Sondergaard T.E."/>
            <person name="Sorensen J.L."/>
            <person name="Fitzpatrick D.A."/>
            <person name="Frisvad J.C."/>
            <person name="Nielsen K.L."/>
        </authorList>
    </citation>
    <scope>NUCLEOTIDE SEQUENCE</scope>
    <source>
        <strain evidence="9">IBT 29495</strain>
    </source>
</reference>
<protein>
    <recommendedName>
        <fullName evidence="8">Major facilitator superfamily (MFS) profile domain-containing protein</fullName>
    </recommendedName>
</protein>
<evidence type="ECO:0000256" key="4">
    <source>
        <dbReference type="ARBA" id="ARBA00022692"/>
    </source>
</evidence>
<proteinExistence type="inferred from homology"/>
<evidence type="ECO:0000256" key="2">
    <source>
        <dbReference type="ARBA" id="ARBA00006829"/>
    </source>
</evidence>
<reference evidence="9" key="1">
    <citation type="submission" date="2022-12" db="EMBL/GenBank/DDBJ databases">
        <authorList>
            <person name="Petersen C."/>
        </authorList>
    </citation>
    <scope>NUCLEOTIDE SEQUENCE</scope>
    <source>
        <strain evidence="9">IBT 29495</strain>
    </source>
</reference>
<gene>
    <name evidence="9" type="ORF">N7463_008806</name>
</gene>
<evidence type="ECO:0000256" key="7">
    <source>
        <dbReference type="SAM" id="Phobius"/>
    </source>
</evidence>
<dbReference type="GO" id="GO:0022857">
    <property type="term" value="F:transmembrane transporter activity"/>
    <property type="evidence" value="ECO:0007669"/>
    <property type="project" value="InterPro"/>
</dbReference>
<dbReference type="PROSITE" id="PS50850">
    <property type="entry name" value="MFS"/>
    <property type="match status" value="1"/>
</dbReference>
<dbReference type="Proteomes" id="UP001149954">
    <property type="component" value="Unassembled WGS sequence"/>
</dbReference>
<feature type="transmembrane region" description="Helical" evidence="7">
    <location>
        <begin position="64"/>
        <end position="82"/>
    </location>
</feature>
<evidence type="ECO:0000259" key="8">
    <source>
        <dbReference type="PROSITE" id="PS50850"/>
    </source>
</evidence>
<name>A0A9W9XR26_9EURO</name>
<evidence type="ECO:0000256" key="3">
    <source>
        <dbReference type="ARBA" id="ARBA00022448"/>
    </source>
</evidence>
<feature type="transmembrane region" description="Helical" evidence="7">
    <location>
        <begin position="152"/>
        <end position="175"/>
    </location>
</feature>
<sequence>MPASPAHNVPWGFQWRSSTKFIVATMSVALFTDMYLYGFLVPLLPYVIEHRLGLDESYTQRISTAFLSLNALIQFVVSPLIGSHADRSGAKREWLLAGLAGALVGSSVIAFATSVFTLFVGRLIQAIASTTLWVVGFATIAESTAASDTGKVYGFVTVAIAVGTSGGPLVAGVLFDLGGYWVAWSSVLVVVIFDIILRCLMIENKKRNSAPTETEPDEQDPEREALLPSFAEDHENIHILGPEKTGLAFYICLFSNGRFTGGIICYLCFAILTMGFDTTLPLHVRDTFQWGSLQSGLLFAAFQGPGVFFSVPVGWLKDRVGTQWPTSIGFTLLVPLLWVIGMPGDERFPWANQGEVGRIIYSAAVCGVGVVICLLNGVGMIEATQAVDEIQGQNPGIFGRNGGYSRAISITSMSFTMGMFIGPILAGYGREQFGYYDMNCVLGTFVPCRNHSCFGAN</sequence>
<dbReference type="PANTHER" id="PTHR23506">
    <property type="entry name" value="GH10249P"/>
    <property type="match status" value="1"/>
</dbReference>
<evidence type="ECO:0000256" key="6">
    <source>
        <dbReference type="ARBA" id="ARBA00023136"/>
    </source>
</evidence>
<dbReference type="InterPro" id="IPR011701">
    <property type="entry name" value="MFS"/>
</dbReference>
<keyword evidence="4 7" id="KW-0812">Transmembrane</keyword>
<feature type="transmembrane region" description="Helical" evidence="7">
    <location>
        <begin position="296"/>
        <end position="316"/>
    </location>
</feature>
<comment type="similarity">
    <text evidence="2">Belongs to the major facilitator superfamily. Vesicular transporter family.</text>
</comment>
<feature type="transmembrane region" description="Helical" evidence="7">
    <location>
        <begin position="181"/>
        <end position="200"/>
    </location>
</feature>
<accession>A0A9W9XR26</accession>
<dbReference type="PANTHER" id="PTHR23506:SF35">
    <property type="entry name" value="MAJOR FACILITATOR SUPERFAMILY (MFS) PROFILE DOMAIN-CONTAINING PROTEIN-RELATED"/>
    <property type="match status" value="1"/>
</dbReference>
<evidence type="ECO:0000313" key="9">
    <source>
        <dbReference type="EMBL" id="KAJ5496819.1"/>
    </source>
</evidence>
<dbReference type="AlphaFoldDB" id="A0A9W9XR26"/>